<proteinExistence type="predicted"/>
<protein>
    <recommendedName>
        <fullName evidence="3">Alpha/beta hydrolase</fullName>
    </recommendedName>
</protein>
<organism evidence="1 2">
    <name type="scientific">Agromyces marinus</name>
    <dbReference type="NCBI Taxonomy" id="1389020"/>
    <lineage>
        <taxon>Bacteria</taxon>
        <taxon>Bacillati</taxon>
        <taxon>Actinomycetota</taxon>
        <taxon>Actinomycetes</taxon>
        <taxon>Micrococcales</taxon>
        <taxon>Microbacteriaceae</taxon>
        <taxon>Agromyces</taxon>
    </lineage>
</organism>
<keyword evidence="2" id="KW-1185">Reference proteome</keyword>
<dbReference type="EMBL" id="AP027734">
    <property type="protein sequence ID" value="BDZ53563.1"/>
    <property type="molecule type" value="Genomic_DNA"/>
</dbReference>
<evidence type="ECO:0008006" key="3">
    <source>
        <dbReference type="Google" id="ProtNLM"/>
    </source>
</evidence>
<sequence>MAGEDVAPAQPMVAQTRAVLEAYAERGGAYREAVFEASGHSPLLEEPERFVAELVAQVIGEAPTAA</sequence>
<gene>
    <name evidence="1" type="ORF">GCM10025870_06360</name>
</gene>
<name>A0ABM8GYN3_9MICO</name>
<dbReference type="Proteomes" id="UP001321477">
    <property type="component" value="Chromosome"/>
</dbReference>
<evidence type="ECO:0000313" key="2">
    <source>
        <dbReference type="Proteomes" id="UP001321477"/>
    </source>
</evidence>
<accession>A0ABM8GYN3</accession>
<evidence type="ECO:0000313" key="1">
    <source>
        <dbReference type="EMBL" id="BDZ53563.1"/>
    </source>
</evidence>
<reference evidence="2" key="1">
    <citation type="journal article" date="2019" name="Int. J. Syst. Evol. Microbiol.">
        <title>The Global Catalogue of Microorganisms (GCM) 10K type strain sequencing project: providing services to taxonomists for standard genome sequencing and annotation.</title>
        <authorList>
            <consortium name="The Broad Institute Genomics Platform"/>
            <consortium name="The Broad Institute Genome Sequencing Center for Infectious Disease"/>
            <person name="Wu L."/>
            <person name="Ma J."/>
        </authorList>
    </citation>
    <scope>NUCLEOTIDE SEQUENCE [LARGE SCALE GENOMIC DNA]</scope>
    <source>
        <strain evidence="2">NBRC 109019</strain>
    </source>
</reference>